<dbReference type="HOGENOM" id="CLU_013516_3_0_1"/>
<evidence type="ECO:0000256" key="3">
    <source>
        <dbReference type="ARBA" id="ARBA00005348"/>
    </source>
</evidence>
<keyword evidence="6 8" id="KW-0802">TPR repeat</keyword>
<dbReference type="GO" id="GO:0005778">
    <property type="term" value="C:peroxisomal membrane"/>
    <property type="evidence" value="ECO:0007669"/>
    <property type="project" value="EnsemblFungi"/>
</dbReference>
<dbReference type="GO" id="GO:1990429">
    <property type="term" value="C:peroxisomal importomer complex"/>
    <property type="evidence" value="ECO:0007669"/>
    <property type="project" value="EnsemblFungi"/>
</dbReference>
<evidence type="ECO:0000256" key="9">
    <source>
        <dbReference type="SAM" id="MobiDB-lite"/>
    </source>
</evidence>
<comment type="similarity">
    <text evidence="3">Belongs to the peroxisomal targeting signal receptor family.</text>
</comment>
<dbReference type="PROSITE" id="PS50005">
    <property type="entry name" value="TPR"/>
    <property type="match status" value="2"/>
</dbReference>
<keyword evidence="7" id="KW-0576">Peroxisome</keyword>
<evidence type="ECO:0000256" key="5">
    <source>
        <dbReference type="ARBA" id="ARBA00022737"/>
    </source>
</evidence>
<dbReference type="eggNOG" id="KOG1125">
    <property type="taxonomic scope" value="Eukaryota"/>
</dbReference>
<dbReference type="OrthoDB" id="10006023at2759"/>
<evidence type="ECO:0000256" key="8">
    <source>
        <dbReference type="PROSITE-ProRule" id="PRU00339"/>
    </source>
</evidence>
<organism evidence="10 11">
    <name type="scientific">Henningerozyma blattae (strain ATCC 34711 / CBS 6284 / DSM 70876 / NBRC 10599 / NRRL Y-10934 / UCD 77-7)</name>
    <name type="common">Yeast</name>
    <name type="synonym">Tetrapisispora blattae</name>
    <dbReference type="NCBI Taxonomy" id="1071380"/>
    <lineage>
        <taxon>Eukaryota</taxon>
        <taxon>Fungi</taxon>
        <taxon>Dikarya</taxon>
        <taxon>Ascomycota</taxon>
        <taxon>Saccharomycotina</taxon>
        <taxon>Saccharomycetes</taxon>
        <taxon>Saccharomycetales</taxon>
        <taxon>Saccharomycetaceae</taxon>
        <taxon>Henningerozyma</taxon>
    </lineage>
</organism>
<dbReference type="RefSeq" id="XP_004177488.1">
    <property type="nucleotide sequence ID" value="XM_004177440.1"/>
</dbReference>
<dbReference type="EMBL" id="HE806316">
    <property type="protein sequence ID" value="CCH57969.1"/>
    <property type="molecule type" value="Genomic_DNA"/>
</dbReference>
<evidence type="ECO:0000256" key="6">
    <source>
        <dbReference type="ARBA" id="ARBA00022803"/>
    </source>
</evidence>
<dbReference type="STRING" id="1071380.I2GV17"/>
<dbReference type="GO" id="GO:0030674">
    <property type="term" value="F:protein-macromolecule adaptor activity"/>
    <property type="evidence" value="ECO:0007669"/>
    <property type="project" value="EnsemblFungi"/>
</dbReference>
<name>I2GV17_HENB6</name>
<dbReference type="AlphaFoldDB" id="I2GV17"/>
<proteinExistence type="inferred from homology"/>
<dbReference type="OMA" id="MANSNAW"/>
<dbReference type="GO" id="GO:0016560">
    <property type="term" value="P:protein import into peroxisome matrix, docking"/>
    <property type="evidence" value="ECO:0007669"/>
    <property type="project" value="EnsemblFungi"/>
</dbReference>
<keyword evidence="4" id="KW-0963">Cytoplasm</keyword>
<comment type="subcellular location">
    <subcellularLocation>
        <location evidence="2">Cytoplasm</location>
    </subcellularLocation>
    <subcellularLocation>
        <location evidence="1">Peroxisome</location>
    </subcellularLocation>
</comment>
<dbReference type="InterPro" id="IPR019734">
    <property type="entry name" value="TPR_rpt"/>
</dbReference>
<gene>
    <name evidence="10" type="primary">TBLA0A01690</name>
    <name evidence="10" type="ORF">TBLA_0A01690</name>
</gene>
<keyword evidence="11" id="KW-1185">Reference proteome</keyword>
<evidence type="ECO:0000313" key="10">
    <source>
        <dbReference type="EMBL" id="CCH57969.1"/>
    </source>
</evidence>
<feature type="region of interest" description="Disordered" evidence="9">
    <location>
        <begin position="260"/>
        <end position="281"/>
    </location>
</feature>
<feature type="repeat" description="TPR" evidence="8">
    <location>
        <begin position="493"/>
        <end position="526"/>
    </location>
</feature>
<feature type="compositionally biased region" description="Low complexity" evidence="9">
    <location>
        <begin position="266"/>
        <end position="276"/>
    </location>
</feature>
<dbReference type="InParanoid" id="I2GV17"/>
<dbReference type="GO" id="GO:0005829">
    <property type="term" value="C:cytosol"/>
    <property type="evidence" value="ECO:0007669"/>
    <property type="project" value="EnsemblFungi"/>
</dbReference>
<evidence type="ECO:0000256" key="1">
    <source>
        <dbReference type="ARBA" id="ARBA00004275"/>
    </source>
</evidence>
<feature type="region of interest" description="Disordered" evidence="9">
    <location>
        <begin position="18"/>
        <end position="55"/>
    </location>
</feature>
<protein>
    <submittedName>
        <fullName evidence="10">Uncharacterized protein</fullName>
    </submittedName>
</protein>
<evidence type="ECO:0000256" key="4">
    <source>
        <dbReference type="ARBA" id="ARBA00022490"/>
    </source>
</evidence>
<evidence type="ECO:0000313" key="11">
    <source>
        <dbReference type="Proteomes" id="UP000002866"/>
    </source>
</evidence>
<dbReference type="FunCoup" id="I2GV17">
    <property type="interactions" value="110"/>
</dbReference>
<dbReference type="Gene3D" id="1.25.40.10">
    <property type="entry name" value="Tetratricopeptide repeat domain"/>
    <property type="match status" value="1"/>
</dbReference>
<dbReference type="GO" id="GO:0005782">
    <property type="term" value="C:peroxisomal matrix"/>
    <property type="evidence" value="ECO:0007669"/>
    <property type="project" value="EnsemblFungi"/>
</dbReference>
<keyword evidence="5" id="KW-0677">Repeat</keyword>
<dbReference type="Pfam" id="PF13432">
    <property type="entry name" value="TPR_16"/>
    <property type="match status" value="2"/>
</dbReference>
<accession>I2GV17</accession>
<dbReference type="InterPro" id="IPR024111">
    <property type="entry name" value="PEX5/PEX5L"/>
</dbReference>
<dbReference type="PANTHER" id="PTHR10130:SF0">
    <property type="entry name" value="GH08708P"/>
    <property type="match status" value="1"/>
</dbReference>
<evidence type="ECO:0000256" key="2">
    <source>
        <dbReference type="ARBA" id="ARBA00004496"/>
    </source>
</evidence>
<reference evidence="10 11" key="1">
    <citation type="journal article" date="2011" name="Proc. Natl. Acad. Sci. U.S.A.">
        <title>Evolutionary erosion of yeast sex chromosomes by mating-type switching accidents.</title>
        <authorList>
            <person name="Gordon J.L."/>
            <person name="Armisen D."/>
            <person name="Proux-Wera E."/>
            <person name="Oheigeartaigh S.S."/>
            <person name="Byrne K.P."/>
            <person name="Wolfe K.H."/>
        </authorList>
    </citation>
    <scope>NUCLEOTIDE SEQUENCE [LARGE SCALE GENOMIC DNA]</scope>
    <source>
        <strain evidence="11">ATCC 34711 / CBS 6284 / DSM 70876 / NBRC 10599 / NRRL Y-10934 / UCD 77-7</strain>
    </source>
</reference>
<dbReference type="GeneID" id="14493363"/>
<dbReference type="PANTHER" id="PTHR10130">
    <property type="entry name" value="PEROXISOMAL TARGETING SIGNAL 1 RECEPTOR PEX5"/>
    <property type="match status" value="1"/>
</dbReference>
<feature type="compositionally biased region" description="Polar residues" evidence="9">
    <location>
        <begin position="18"/>
        <end position="54"/>
    </location>
</feature>
<dbReference type="GO" id="GO:0140597">
    <property type="term" value="F:protein carrier chaperone"/>
    <property type="evidence" value="ECO:0007669"/>
    <property type="project" value="EnsemblFungi"/>
</dbReference>
<sequence>MNNIDCSVNNNPLAQLSKHTQQQPNNAFSNRNLSNGYQNNFQGGSAANSSQQDVFQGKRNVISDAHKAHMNSFMNGGANQLPSPPMVNSPQSMDRGSITMDDTLFQQRSPPVLSKAELSQRISQSRNEFDWVNEFKNQSNVSTPNTTQNPSTPFLPKQIQRQPSQLSYLSNSTFQSGYFNTAQIPAYFTGSDAEMLATNSSTNMQQQFNTQFQQQKQPSTNIQRQVPYENDEQELWDKQFKQLENEVSEKLHISGDDVIAPQSHLNNQSQQEQNNSDEMMSDEYQSQFQKVWDSIQEDSQDVLPDDLLAGDMEWETTYRDLINETIINRTPREYEFEKQNEFLNNPDSYTIGCLLMENGAKLSEAAMAFEAAVQENPKHVDAWLKLGLVQTQNEKELIGISALEQCLKLDSKNLEAMKNLAISYINEGYDISAFTMLSRWVKVKYPEYISNNNSINNLEMDFNIDDDNNHKELNRLITKQFLQLANRLPTIDPDIQLCLGLLFYTTADYDKTIDCFKTALTVNPNDELMWNRLGASLANSNRSEEAVAAYHRALTLKPSFVRARYNLAVSSINIGCFKEAAEHLLTALSMHEINGILDTDLETNFSSNTLNNAYKSHTGLSTNSGIILDTLKRAFIAMDRSDLLEKVKPGMNLQQFRNEFTF</sequence>
<dbReference type="KEGG" id="tbl:TBLA_0A01690"/>
<dbReference type="SMART" id="SM00028">
    <property type="entry name" value="TPR"/>
    <property type="match status" value="4"/>
</dbReference>
<dbReference type="Proteomes" id="UP000002866">
    <property type="component" value="Chromosome 1"/>
</dbReference>
<dbReference type="GO" id="GO:0005052">
    <property type="term" value="F:peroxisome matrix targeting signal-1 binding"/>
    <property type="evidence" value="ECO:0007669"/>
    <property type="project" value="EnsemblFungi"/>
</dbReference>
<evidence type="ECO:0000256" key="7">
    <source>
        <dbReference type="ARBA" id="ARBA00023140"/>
    </source>
</evidence>
<feature type="repeat" description="TPR" evidence="8">
    <location>
        <begin position="527"/>
        <end position="560"/>
    </location>
</feature>
<dbReference type="InterPro" id="IPR011990">
    <property type="entry name" value="TPR-like_helical_dom_sf"/>
</dbReference>
<dbReference type="SUPFAM" id="SSF48452">
    <property type="entry name" value="TPR-like"/>
    <property type="match status" value="1"/>
</dbReference>